<organism evidence="6 7">
    <name type="scientific">Brevundimonas diminuta</name>
    <name type="common">Pseudomonas diminuta</name>
    <dbReference type="NCBI Taxonomy" id="293"/>
    <lineage>
        <taxon>Bacteria</taxon>
        <taxon>Pseudomonadati</taxon>
        <taxon>Pseudomonadota</taxon>
        <taxon>Alphaproteobacteria</taxon>
        <taxon>Caulobacterales</taxon>
        <taxon>Caulobacteraceae</taxon>
        <taxon>Brevundimonas</taxon>
    </lineage>
</organism>
<proteinExistence type="predicted"/>
<dbReference type="EMBL" id="CP021995">
    <property type="protein sequence ID" value="ASD27144.1"/>
    <property type="molecule type" value="Genomic_DNA"/>
</dbReference>
<keyword evidence="4 5" id="KW-0472">Membrane</keyword>
<dbReference type="RefSeq" id="WP_088410900.1">
    <property type="nucleotide sequence ID" value="NZ_CP021995.1"/>
</dbReference>
<dbReference type="GO" id="GO:0016020">
    <property type="term" value="C:membrane"/>
    <property type="evidence" value="ECO:0007669"/>
    <property type="project" value="UniProtKB-SubCell"/>
</dbReference>
<evidence type="ECO:0000313" key="6">
    <source>
        <dbReference type="EMBL" id="ASD27144.1"/>
    </source>
</evidence>
<feature type="transmembrane region" description="Helical" evidence="5">
    <location>
        <begin position="106"/>
        <end position="124"/>
    </location>
</feature>
<protein>
    <submittedName>
        <fullName evidence="6">DoxX family protein</fullName>
    </submittedName>
</protein>
<keyword evidence="3 5" id="KW-1133">Transmembrane helix</keyword>
<evidence type="ECO:0000256" key="1">
    <source>
        <dbReference type="ARBA" id="ARBA00004141"/>
    </source>
</evidence>
<sequence>MNGLHPSYRHMALWTLQGWLAMFFVAAGYAKLSQPMEMLIILLSWPVHFAPGAVRLLGALEVLLAVAVLSPVISWTFGRPLLVSATMAMLALEAMMFIIHAMSFEWSHALINLALGLMTAIVFIQRSRETAPGRKTM</sequence>
<keyword evidence="2 5" id="KW-0812">Transmembrane</keyword>
<dbReference type="AlphaFoldDB" id="A0A1Z3LY72"/>
<evidence type="ECO:0000256" key="5">
    <source>
        <dbReference type="SAM" id="Phobius"/>
    </source>
</evidence>
<feature type="transmembrane region" description="Helical" evidence="5">
    <location>
        <begin position="81"/>
        <end position="100"/>
    </location>
</feature>
<dbReference type="Proteomes" id="UP000197024">
    <property type="component" value="Chromosome"/>
</dbReference>
<evidence type="ECO:0000256" key="2">
    <source>
        <dbReference type="ARBA" id="ARBA00022692"/>
    </source>
</evidence>
<dbReference type="Pfam" id="PF13564">
    <property type="entry name" value="DoxX_2"/>
    <property type="match status" value="1"/>
</dbReference>
<name>A0A1Z3LY72_BREDI</name>
<feature type="transmembrane region" description="Helical" evidence="5">
    <location>
        <begin position="52"/>
        <end position="74"/>
    </location>
</feature>
<accession>A0A1Z3LY72</accession>
<comment type="subcellular location">
    <subcellularLocation>
        <location evidence="1">Membrane</location>
        <topology evidence="1">Multi-pass membrane protein</topology>
    </subcellularLocation>
</comment>
<dbReference type="InterPro" id="IPR032808">
    <property type="entry name" value="DoxX"/>
</dbReference>
<evidence type="ECO:0000313" key="7">
    <source>
        <dbReference type="Proteomes" id="UP000197024"/>
    </source>
</evidence>
<reference evidence="6 7" key="1">
    <citation type="submission" date="2017-06" db="EMBL/GenBank/DDBJ databases">
        <title>Biodegradation of gentamicin by bacterial consortia AMQD4 in synthetic medium and raw gentamicin sewage.</title>
        <authorList>
            <person name="Chang H."/>
            <person name="Feng Y."/>
            <person name="Li Z."/>
            <person name="Xue J."/>
            <person name="Cheng D."/>
        </authorList>
    </citation>
    <scope>NUCLEOTIDE SEQUENCE [LARGE SCALE GENOMIC DNA]</scope>
    <source>
        <strain evidence="6 7">BZC3</strain>
    </source>
</reference>
<reference evidence="6 7" key="2">
    <citation type="submission" date="2017-06" db="EMBL/GenBank/DDBJ databases">
        <authorList>
            <person name="Kim H.J."/>
            <person name="Triplett B.A."/>
        </authorList>
    </citation>
    <scope>NUCLEOTIDE SEQUENCE [LARGE SCALE GENOMIC DNA]</scope>
    <source>
        <strain evidence="6 7">BZC3</strain>
    </source>
</reference>
<feature type="transmembrane region" description="Helical" evidence="5">
    <location>
        <begin position="12"/>
        <end position="32"/>
    </location>
</feature>
<evidence type="ECO:0000256" key="4">
    <source>
        <dbReference type="ARBA" id="ARBA00023136"/>
    </source>
</evidence>
<evidence type="ECO:0000256" key="3">
    <source>
        <dbReference type="ARBA" id="ARBA00022989"/>
    </source>
</evidence>
<gene>
    <name evidence="6" type="ORF">CD943_09760</name>
</gene>